<evidence type="ECO:0000259" key="6">
    <source>
        <dbReference type="PROSITE" id="PS50850"/>
    </source>
</evidence>
<dbReference type="CDD" id="cd17489">
    <property type="entry name" value="MFS_YfcJ_like"/>
    <property type="match status" value="1"/>
</dbReference>
<feature type="transmembrane region" description="Helical" evidence="5">
    <location>
        <begin position="226"/>
        <end position="248"/>
    </location>
</feature>
<organism evidence="7 8">
    <name type="scientific">Corynebacterium jeddahense</name>
    <dbReference type="NCBI Taxonomy" id="1414719"/>
    <lineage>
        <taxon>Bacteria</taxon>
        <taxon>Bacillati</taxon>
        <taxon>Actinomycetota</taxon>
        <taxon>Actinomycetes</taxon>
        <taxon>Mycobacteriales</taxon>
        <taxon>Corynebacteriaceae</taxon>
        <taxon>Corynebacterium</taxon>
    </lineage>
</organism>
<feature type="transmembrane region" description="Helical" evidence="5">
    <location>
        <begin position="150"/>
        <end position="173"/>
    </location>
</feature>
<dbReference type="RefSeq" id="WP_081764456.1">
    <property type="nucleotide sequence ID" value="NZ_CBYN010000006.1"/>
</dbReference>
<name>A0ABY7UKI0_9CORY</name>
<dbReference type="Gene3D" id="1.20.1250.20">
    <property type="entry name" value="MFS general substrate transporter like domains"/>
    <property type="match status" value="1"/>
</dbReference>
<feature type="transmembrane region" description="Helical" evidence="5">
    <location>
        <begin position="320"/>
        <end position="338"/>
    </location>
</feature>
<dbReference type="Proteomes" id="UP001218071">
    <property type="component" value="Chromosome"/>
</dbReference>
<evidence type="ECO:0000256" key="5">
    <source>
        <dbReference type="SAM" id="Phobius"/>
    </source>
</evidence>
<dbReference type="InterPro" id="IPR052714">
    <property type="entry name" value="MFS_Exporter"/>
</dbReference>
<feature type="transmembrane region" description="Helical" evidence="5">
    <location>
        <begin position="96"/>
        <end position="114"/>
    </location>
</feature>
<feature type="transmembrane region" description="Helical" evidence="5">
    <location>
        <begin position="294"/>
        <end position="314"/>
    </location>
</feature>
<dbReference type="PANTHER" id="PTHR23531:SF1">
    <property type="entry name" value="QUINOLENE RESISTANCE PROTEIN NORA"/>
    <property type="match status" value="1"/>
</dbReference>
<evidence type="ECO:0000313" key="8">
    <source>
        <dbReference type="Proteomes" id="UP001218071"/>
    </source>
</evidence>
<dbReference type="Pfam" id="PF07690">
    <property type="entry name" value="MFS_1"/>
    <property type="match status" value="1"/>
</dbReference>
<keyword evidence="4 5" id="KW-0472">Membrane</keyword>
<proteinExistence type="predicted"/>
<dbReference type="InterPro" id="IPR036259">
    <property type="entry name" value="MFS_trans_sf"/>
</dbReference>
<dbReference type="SUPFAM" id="SSF103473">
    <property type="entry name" value="MFS general substrate transporter"/>
    <property type="match status" value="1"/>
</dbReference>
<comment type="subcellular location">
    <subcellularLocation>
        <location evidence="1">Cell membrane</location>
        <topology evidence="1">Multi-pass membrane protein</topology>
    </subcellularLocation>
</comment>
<dbReference type="InterPro" id="IPR011701">
    <property type="entry name" value="MFS"/>
</dbReference>
<evidence type="ECO:0000256" key="4">
    <source>
        <dbReference type="ARBA" id="ARBA00023136"/>
    </source>
</evidence>
<dbReference type="EMBL" id="CP063194">
    <property type="protein sequence ID" value="WCZ39204.1"/>
    <property type="molecule type" value="Genomic_DNA"/>
</dbReference>
<accession>A0ABY7UKI0</accession>
<dbReference type="InterPro" id="IPR020846">
    <property type="entry name" value="MFS_dom"/>
</dbReference>
<evidence type="ECO:0000256" key="3">
    <source>
        <dbReference type="ARBA" id="ARBA00022989"/>
    </source>
</evidence>
<evidence type="ECO:0000313" key="7">
    <source>
        <dbReference type="EMBL" id="WCZ39204.1"/>
    </source>
</evidence>
<feature type="domain" description="Major facilitator superfamily (MFS) profile" evidence="6">
    <location>
        <begin position="1"/>
        <end position="411"/>
    </location>
</feature>
<protein>
    <submittedName>
        <fullName evidence="7">Transporter</fullName>
    </submittedName>
</protein>
<gene>
    <name evidence="7" type="ORF">CJEDD_08055</name>
</gene>
<dbReference type="PROSITE" id="PS50850">
    <property type="entry name" value="MFS"/>
    <property type="match status" value="1"/>
</dbReference>
<feature type="transmembrane region" description="Helical" evidence="5">
    <location>
        <begin position="64"/>
        <end position="84"/>
    </location>
</feature>
<feature type="transmembrane region" description="Helical" evidence="5">
    <location>
        <begin position="31"/>
        <end position="52"/>
    </location>
</feature>
<sequence length="438" mass="45959">MAAFSVFANANRPLTRGEVEGLTNVWRARGLIPVLVAVASAFAAWALLLPVVPTNVIDDGQPTSLAGLSTGVFMLATVITQVFTPRALRTLGYRRVIAVSSLLLGVPALGYMLGMDPAPLLTVSAIRGVGFGALSVAEAAIVAELVPLRLLGSATGIFGLVVGLAQMLALPAGLALVDVVGYRPVYAIAGAIGLVSLVASFAVPVIPQPAPDSETAQGVHVPMWHLVLVPALALMFITTAYGAITNFLPVSMRELDPARGAALGGVMLSVLNFAAMLSRYAAGKIMDRRGYPGSVLIPFQIVAALGVLLMAAILALKLPVWVMFIAALLYGAGFGAAQNEALTMMFYRLPRHKTSEASAVWNIAFDGGTGLGSTFYGMLITTMAFAPMFGIAGGVITIGLVVTLLDRRLGKHRVVEVNNLSARLKSVQAPRRYPRDER</sequence>
<dbReference type="PANTHER" id="PTHR23531">
    <property type="entry name" value="QUINOLENE RESISTANCE PROTEIN NORA"/>
    <property type="match status" value="1"/>
</dbReference>
<keyword evidence="8" id="KW-1185">Reference proteome</keyword>
<reference evidence="7 8" key="1">
    <citation type="submission" date="2020-10" db="EMBL/GenBank/DDBJ databases">
        <title>Complete genome sequence of Corynebacterium jeddahense DSM 45997, type strain of Corynebacterium jeddahense.</title>
        <authorList>
            <person name="Busche T."/>
            <person name="Kalinowski J."/>
            <person name="Ruckert C."/>
        </authorList>
    </citation>
    <scope>NUCLEOTIDE SEQUENCE [LARGE SCALE GENOMIC DNA]</scope>
    <source>
        <strain evidence="7 8">DSM 45997</strain>
    </source>
</reference>
<evidence type="ECO:0000256" key="2">
    <source>
        <dbReference type="ARBA" id="ARBA00022692"/>
    </source>
</evidence>
<feature type="transmembrane region" description="Helical" evidence="5">
    <location>
        <begin position="260"/>
        <end position="282"/>
    </location>
</feature>
<feature type="transmembrane region" description="Helical" evidence="5">
    <location>
        <begin position="185"/>
        <end position="206"/>
    </location>
</feature>
<keyword evidence="3 5" id="KW-1133">Transmembrane helix</keyword>
<keyword evidence="2 5" id="KW-0812">Transmembrane</keyword>
<feature type="transmembrane region" description="Helical" evidence="5">
    <location>
        <begin position="385"/>
        <end position="405"/>
    </location>
</feature>
<evidence type="ECO:0000256" key="1">
    <source>
        <dbReference type="ARBA" id="ARBA00004651"/>
    </source>
</evidence>